<accession>A0ABU9C4R2</accession>
<dbReference type="PANTHER" id="PTHR24567">
    <property type="entry name" value="CRP FAMILY TRANSCRIPTIONAL REGULATORY PROTEIN"/>
    <property type="match status" value="1"/>
</dbReference>
<evidence type="ECO:0000313" key="2">
    <source>
        <dbReference type="EMBL" id="MEK8045649.1"/>
    </source>
</evidence>
<dbReference type="PROSITE" id="PS50042">
    <property type="entry name" value="CNMP_BINDING_3"/>
    <property type="match status" value="1"/>
</dbReference>
<organism evidence="2 3">
    <name type="scientific">Ideonella margarita</name>
    <dbReference type="NCBI Taxonomy" id="2984191"/>
    <lineage>
        <taxon>Bacteria</taxon>
        <taxon>Pseudomonadati</taxon>
        <taxon>Pseudomonadota</taxon>
        <taxon>Betaproteobacteria</taxon>
        <taxon>Burkholderiales</taxon>
        <taxon>Sphaerotilaceae</taxon>
        <taxon>Ideonella</taxon>
    </lineage>
</organism>
<dbReference type="SUPFAM" id="SSF51206">
    <property type="entry name" value="cAMP-binding domain-like"/>
    <property type="match status" value="1"/>
</dbReference>
<dbReference type="InterPro" id="IPR014710">
    <property type="entry name" value="RmlC-like_jellyroll"/>
</dbReference>
<dbReference type="Pfam" id="PF00027">
    <property type="entry name" value="cNMP_binding"/>
    <property type="match status" value="1"/>
</dbReference>
<sequence>MPTSPAAPSILQFPDHAELAVRMLRSADALHGLSQEEARAVVAHARLMRFRPGQVIVQEGDQVNASYMVLMLHGEATVESMVASRTDPVVISVLQPGQLIGEIALLDGGARVASCVASTAVIGAGLSRRALQRMQREEPEVAAKLMYVLGQRMAARLREAARQQRIYAQLVRAMQQEIDVLGQQLQQVMDGAAVRQGRPGSQPES</sequence>
<feature type="domain" description="Cyclic nucleotide-binding" evidence="1">
    <location>
        <begin position="29"/>
        <end position="152"/>
    </location>
</feature>
<dbReference type="EMBL" id="JBBUTI010000003">
    <property type="protein sequence ID" value="MEK8045649.1"/>
    <property type="molecule type" value="Genomic_DNA"/>
</dbReference>
<dbReference type="Gene3D" id="2.60.120.10">
    <property type="entry name" value="Jelly Rolls"/>
    <property type="match status" value="1"/>
</dbReference>
<dbReference type="InterPro" id="IPR018490">
    <property type="entry name" value="cNMP-bd_dom_sf"/>
</dbReference>
<name>A0ABU9C4R2_9BURK</name>
<evidence type="ECO:0000259" key="1">
    <source>
        <dbReference type="PROSITE" id="PS50042"/>
    </source>
</evidence>
<evidence type="ECO:0000313" key="3">
    <source>
        <dbReference type="Proteomes" id="UP001379945"/>
    </source>
</evidence>
<dbReference type="Proteomes" id="UP001379945">
    <property type="component" value="Unassembled WGS sequence"/>
</dbReference>
<dbReference type="RefSeq" id="WP_341397934.1">
    <property type="nucleotide sequence ID" value="NZ_JBBUTI010000003.1"/>
</dbReference>
<keyword evidence="3" id="KW-1185">Reference proteome</keyword>
<dbReference type="CDD" id="cd00038">
    <property type="entry name" value="CAP_ED"/>
    <property type="match status" value="1"/>
</dbReference>
<gene>
    <name evidence="2" type="ORF">AACH00_04735</name>
</gene>
<dbReference type="InterPro" id="IPR050397">
    <property type="entry name" value="Env_Response_Regulators"/>
</dbReference>
<dbReference type="PANTHER" id="PTHR24567:SF74">
    <property type="entry name" value="HTH-TYPE TRANSCRIPTIONAL REGULATOR ARCR"/>
    <property type="match status" value="1"/>
</dbReference>
<protein>
    <submittedName>
        <fullName evidence="2">Cyclic nucleotide-binding domain-containing protein</fullName>
    </submittedName>
</protein>
<comment type="caution">
    <text evidence="2">The sequence shown here is derived from an EMBL/GenBank/DDBJ whole genome shotgun (WGS) entry which is preliminary data.</text>
</comment>
<reference evidence="2 3" key="1">
    <citation type="submission" date="2024-04" db="EMBL/GenBank/DDBJ databases">
        <title>Novel species of the genus Ideonella isolated from streams.</title>
        <authorList>
            <person name="Lu H."/>
        </authorList>
    </citation>
    <scope>NUCLEOTIDE SEQUENCE [LARGE SCALE GENOMIC DNA]</scope>
    <source>
        <strain evidence="2 3">LYT19W</strain>
    </source>
</reference>
<dbReference type="SMART" id="SM00100">
    <property type="entry name" value="cNMP"/>
    <property type="match status" value="1"/>
</dbReference>
<dbReference type="InterPro" id="IPR000595">
    <property type="entry name" value="cNMP-bd_dom"/>
</dbReference>
<proteinExistence type="predicted"/>